<dbReference type="InterPro" id="IPR012337">
    <property type="entry name" value="RNaseH-like_sf"/>
</dbReference>
<evidence type="ECO:0000313" key="4">
    <source>
        <dbReference type="Proteomes" id="UP000838756"/>
    </source>
</evidence>
<name>A0A8S4QH35_9NEOP</name>
<feature type="non-terminal residue" evidence="3">
    <location>
        <position position="536"/>
    </location>
</feature>
<feature type="domain" description="Integrase catalytic" evidence="2">
    <location>
        <begin position="403"/>
        <end position="536"/>
    </location>
</feature>
<accession>A0A8S4QH35</accession>
<dbReference type="Gene3D" id="3.30.420.10">
    <property type="entry name" value="Ribonuclease H-like superfamily/Ribonuclease H"/>
    <property type="match status" value="1"/>
</dbReference>
<dbReference type="OrthoDB" id="5983986at2759"/>
<evidence type="ECO:0000256" key="1">
    <source>
        <dbReference type="SAM" id="MobiDB-lite"/>
    </source>
</evidence>
<dbReference type="InterPro" id="IPR001584">
    <property type="entry name" value="Integrase_cat-core"/>
</dbReference>
<gene>
    <name evidence="3" type="primary">jg25058</name>
    <name evidence="3" type="ORF">PAEG_LOCUS2695</name>
</gene>
<protein>
    <submittedName>
        <fullName evidence="3">Jg25058 protein</fullName>
    </submittedName>
</protein>
<dbReference type="GO" id="GO:0003676">
    <property type="term" value="F:nucleic acid binding"/>
    <property type="evidence" value="ECO:0007669"/>
    <property type="project" value="InterPro"/>
</dbReference>
<feature type="compositionally biased region" description="Basic and acidic residues" evidence="1">
    <location>
        <begin position="214"/>
        <end position="227"/>
    </location>
</feature>
<evidence type="ECO:0000259" key="2">
    <source>
        <dbReference type="PROSITE" id="PS50994"/>
    </source>
</evidence>
<reference evidence="3" key="1">
    <citation type="submission" date="2022-03" db="EMBL/GenBank/DDBJ databases">
        <authorList>
            <person name="Lindestad O."/>
        </authorList>
    </citation>
    <scope>NUCLEOTIDE SEQUENCE</scope>
</reference>
<dbReference type="Proteomes" id="UP000838756">
    <property type="component" value="Unassembled WGS sequence"/>
</dbReference>
<dbReference type="Pfam" id="PF05380">
    <property type="entry name" value="Peptidase_A17"/>
    <property type="match status" value="1"/>
</dbReference>
<feature type="non-terminal residue" evidence="3">
    <location>
        <position position="1"/>
    </location>
</feature>
<dbReference type="PROSITE" id="PS50994">
    <property type="entry name" value="INTEGRASE"/>
    <property type="match status" value="1"/>
</dbReference>
<dbReference type="InterPro" id="IPR036397">
    <property type="entry name" value="RNaseH_sf"/>
</dbReference>
<proteinExistence type="predicted"/>
<keyword evidence="4" id="KW-1185">Reference proteome</keyword>
<dbReference type="GO" id="GO:0015074">
    <property type="term" value="P:DNA integration"/>
    <property type="evidence" value="ECO:0007669"/>
    <property type="project" value="InterPro"/>
</dbReference>
<dbReference type="PANTHER" id="PTHR47331:SF1">
    <property type="entry name" value="GAG-LIKE PROTEIN"/>
    <property type="match status" value="1"/>
</dbReference>
<feature type="region of interest" description="Disordered" evidence="1">
    <location>
        <begin position="214"/>
        <end position="236"/>
    </location>
</feature>
<dbReference type="InterPro" id="IPR008042">
    <property type="entry name" value="Retrotrans_Pao"/>
</dbReference>
<dbReference type="AlphaFoldDB" id="A0A8S4QH35"/>
<dbReference type="PANTHER" id="PTHR47331">
    <property type="entry name" value="PHD-TYPE DOMAIN-CONTAINING PROTEIN"/>
    <property type="match status" value="1"/>
</dbReference>
<comment type="caution">
    <text evidence="3">The sequence shown here is derived from an EMBL/GenBank/DDBJ whole genome shotgun (WGS) entry which is preliminary data.</text>
</comment>
<evidence type="ECO:0000313" key="3">
    <source>
        <dbReference type="EMBL" id="CAH2210837.1"/>
    </source>
</evidence>
<dbReference type="SUPFAM" id="SSF53098">
    <property type="entry name" value="Ribonuclease H-like"/>
    <property type="match status" value="1"/>
</dbReference>
<organism evidence="3 4">
    <name type="scientific">Pararge aegeria aegeria</name>
    <dbReference type="NCBI Taxonomy" id="348720"/>
    <lineage>
        <taxon>Eukaryota</taxon>
        <taxon>Metazoa</taxon>
        <taxon>Ecdysozoa</taxon>
        <taxon>Arthropoda</taxon>
        <taxon>Hexapoda</taxon>
        <taxon>Insecta</taxon>
        <taxon>Pterygota</taxon>
        <taxon>Neoptera</taxon>
        <taxon>Endopterygota</taxon>
        <taxon>Lepidoptera</taxon>
        <taxon>Glossata</taxon>
        <taxon>Ditrysia</taxon>
        <taxon>Papilionoidea</taxon>
        <taxon>Nymphalidae</taxon>
        <taxon>Satyrinae</taxon>
        <taxon>Satyrini</taxon>
        <taxon>Parargina</taxon>
        <taxon>Pararge</taxon>
    </lineage>
</organism>
<dbReference type="EMBL" id="CAKXAJ010008400">
    <property type="protein sequence ID" value="CAH2210837.1"/>
    <property type="molecule type" value="Genomic_DNA"/>
</dbReference>
<sequence length="536" mass="61383">AAYSAVVFWRTVAPNGEVSLSLVIAKAKVAPLKLTSIPRLELQAAVMGTRLAETVIEEHERKPDYKVFWTDSKTALTWIRTGSRSYKPYVAHRLAAIEEASSVTEWRWVPTKLNVADDATRDVPTSFNKDHRWYKGPDFLYQTEEHWPVEVTTTSKGEPSGEEKVNHVTDNRKRKLTDALPDVSRFSNWDRLRYTTARVLQFIQLCRSKKESVNYKRTRQNKERDPSWKSINKPATKQQQIAKKTASSRNFFPVTAEHLKRSEELLMRASQEDSFTEEIEDLKNSKALNKESRLNQLSVEYAGDAIRLRSRIRVTQDVTEDFKSPIVLDGDHQIVRLWIKAVHHQLHHAGVEATVNECRQQYWVLRVRPVTRMVIKRCLFCRMKTQKPPYPRTGDLPECRLAHHQRPFSFTGLDYFGPLSVTVGRTRQKRYVAIFTCLTVRAIHLEIASSLSADSAVMALRRMMARRGSPTEIWSDNGTNLKAADRELRQAMDSATAAEAAKKTTSWRYIPPGAPFMGGAWERMVRSVKSALTATL</sequence>